<proteinExistence type="predicted"/>
<accession>A0A5E4CWC5</accession>
<dbReference type="EMBL" id="WJEC01008138">
    <property type="protein sequence ID" value="KAF7463648.1"/>
    <property type="molecule type" value="Genomic_DNA"/>
</dbReference>
<organism evidence="3 4">
    <name type="scientific">Marmota monax</name>
    <name type="common">Woodchuck</name>
    <dbReference type="NCBI Taxonomy" id="9995"/>
    <lineage>
        <taxon>Eukaryota</taxon>
        <taxon>Metazoa</taxon>
        <taxon>Chordata</taxon>
        <taxon>Craniata</taxon>
        <taxon>Vertebrata</taxon>
        <taxon>Euteleostomi</taxon>
        <taxon>Mammalia</taxon>
        <taxon>Eutheria</taxon>
        <taxon>Euarchontoglires</taxon>
        <taxon>Glires</taxon>
        <taxon>Rodentia</taxon>
        <taxon>Sciuromorpha</taxon>
        <taxon>Sciuridae</taxon>
        <taxon>Xerinae</taxon>
        <taxon>Marmotini</taxon>
        <taxon>Marmota</taxon>
    </lineage>
</organism>
<evidence type="ECO:0000313" key="4">
    <source>
        <dbReference type="Proteomes" id="UP000335636"/>
    </source>
</evidence>
<dbReference type="AlphaFoldDB" id="A0A5E4CWC5"/>
<evidence type="ECO:0000313" key="2">
    <source>
        <dbReference type="EMBL" id="KAF7463648.1"/>
    </source>
</evidence>
<evidence type="ECO:0000313" key="3">
    <source>
        <dbReference type="EMBL" id="VTJ86045.1"/>
    </source>
</evidence>
<reference evidence="3 4" key="1">
    <citation type="submission" date="2019-04" db="EMBL/GenBank/DDBJ databases">
        <authorList>
            <person name="Alioto T."/>
            <person name="Alioto T."/>
        </authorList>
    </citation>
    <scope>NUCLEOTIDE SEQUENCE [LARGE SCALE GENOMIC DNA]</scope>
</reference>
<dbReference type="Proteomes" id="UP000335636">
    <property type="component" value="Unassembled WGS sequence"/>
</dbReference>
<protein>
    <submittedName>
        <fullName evidence="3">Uncharacterized protein</fullName>
    </submittedName>
</protein>
<gene>
    <name evidence="2" type="ORF">GHT09_008972</name>
    <name evidence="3" type="ORF">MONAX_5E011197</name>
</gene>
<reference evidence="2" key="2">
    <citation type="submission" date="2020-08" db="EMBL/GenBank/DDBJ databases">
        <authorList>
            <person name="Shumante A."/>
            <person name="Zimin A.V."/>
            <person name="Puiu D."/>
            <person name="Salzberg S.L."/>
        </authorList>
    </citation>
    <scope>NUCLEOTIDE SEQUENCE</scope>
    <source>
        <strain evidence="2">WC2-LM</strain>
        <tissue evidence="2">Liver</tissue>
    </source>
</reference>
<sequence>MEDQEHQVPALTENPELMEEEAEAAGPPPVLGDAPAQIPPPPPPEIELELEGPVQDCRAFSSFSSLLMCVILNEKEHSETLGRPTCPASHH</sequence>
<dbReference type="EMBL" id="CABDUW010002251">
    <property type="protein sequence ID" value="VTJ86045.1"/>
    <property type="molecule type" value="Genomic_DNA"/>
</dbReference>
<keyword evidence="4" id="KW-1185">Reference proteome</keyword>
<feature type="region of interest" description="Disordered" evidence="1">
    <location>
        <begin position="1"/>
        <end position="45"/>
    </location>
</feature>
<dbReference type="Proteomes" id="UP000662637">
    <property type="component" value="Unassembled WGS sequence"/>
</dbReference>
<evidence type="ECO:0000256" key="1">
    <source>
        <dbReference type="SAM" id="MobiDB-lite"/>
    </source>
</evidence>
<name>A0A5E4CWC5_MARMO</name>